<dbReference type="Gene3D" id="2.40.70.10">
    <property type="entry name" value="Acid Proteases"/>
    <property type="match status" value="2"/>
</dbReference>
<dbReference type="CDD" id="cd05474">
    <property type="entry name" value="SAP_like"/>
    <property type="match status" value="1"/>
</dbReference>
<dbReference type="PROSITE" id="PS00141">
    <property type="entry name" value="ASP_PROTEASE"/>
    <property type="match status" value="1"/>
</dbReference>
<feature type="transmembrane region" description="Helical" evidence="10">
    <location>
        <begin position="451"/>
        <end position="469"/>
    </location>
</feature>
<gene>
    <name evidence="13" type="ORF">BGT96224_574</name>
    <name evidence="14" type="ORF">BGT96224V2_LOCUS3469</name>
</gene>
<evidence type="ECO:0000256" key="6">
    <source>
        <dbReference type="ARBA" id="ARBA00067536"/>
    </source>
</evidence>
<keyword evidence="3 11" id="KW-0732">Signal</keyword>
<evidence type="ECO:0000256" key="10">
    <source>
        <dbReference type="SAM" id="Phobius"/>
    </source>
</evidence>
<feature type="chain" id="PRO_5044539047" description="Probable aspartic-type endopeptidase OPSB" evidence="11">
    <location>
        <begin position="19"/>
        <end position="470"/>
    </location>
</feature>
<keyword evidence="10" id="KW-1133">Transmembrane helix</keyword>
<dbReference type="SUPFAM" id="SSF50630">
    <property type="entry name" value="Acid proteases"/>
    <property type="match status" value="1"/>
</dbReference>
<dbReference type="PROSITE" id="PS51767">
    <property type="entry name" value="PEPTIDASE_A1"/>
    <property type="match status" value="1"/>
</dbReference>
<sequence length="470" mass="50900">MKGNTINTIVLSLVTAQALYLQEYSTIPQVVGIDVERNRHISDPVFQDRLRRRGAVQGNLDNKETLYFFNVTIGNPPQSVRLHLDTGSSDLWVNTPSSQICSGLAKPCRVGGSYEANSSTTYKYIASDFNISYVDGSGAQGDYVSDMVAIGKTTLKNFQFGIGYKSSSPQGILGIGYAINEVQVGRAKKRPYENLPMRMVSDGLINSNAYSLYLNDLDASTGNILFGGVDTAKYVGPLHTLPVQKTGKVFSEFLITMTSLSIGETPIAKNQAHAVLLDSGSSLTYLPNEMVQLIYKRLGAKYDPRKGSAYVPCELARSKEKLEFTFSKPVITVDMSELVIPLFGSNGLPISFADRSPVCLFGIAPADSGTSVLGDTFIRSAYLVYDLDNNEISIAQTNFNATASRIIEIGKGSKPVPDAQVVLDDVSAVTGIRIDTTRTGHGNHVVVVSKIYSLTVPILIIGMVMTWAAI</sequence>
<evidence type="ECO:0000256" key="11">
    <source>
        <dbReference type="SAM" id="SignalP"/>
    </source>
</evidence>
<dbReference type="AlphaFoldDB" id="A0A061HHH1"/>
<proteinExistence type="inferred from homology"/>
<dbReference type="InterPro" id="IPR033121">
    <property type="entry name" value="PEPTIDASE_A1"/>
</dbReference>
<dbReference type="PANTHER" id="PTHR47966">
    <property type="entry name" value="BETA-SITE APP-CLEAVING ENZYME, ISOFORM A-RELATED"/>
    <property type="match status" value="1"/>
</dbReference>
<dbReference type="InterPro" id="IPR033876">
    <property type="entry name" value="SAP-like"/>
</dbReference>
<organism evidence="14">
    <name type="scientific">Blumeria graminis f. sp. tritici 96224</name>
    <dbReference type="NCBI Taxonomy" id="1268274"/>
    <lineage>
        <taxon>Eukaryota</taxon>
        <taxon>Fungi</taxon>
        <taxon>Dikarya</taxon>
        <taxon>Ascomycota</taxon>
        <taxon>Pezizomycotina</taxon>
        <taxon>Leotiomycetes</taxon>
        <taxon>Erysiphales</taxon>
        <taxon>Erysiphaceae</taxon>
        <taxon>Blumeria</taxon>
    </lineage>
</organism>
<name>A0A061HHH1_BLUGR</name>
<keyword evidence="4 9" id="KW-0064">Aspartyl protease</keyword>
<dbReference type="InterPro" id="IPR021109">
    <property type="entry name" value="Peptidase_aspartic_dom_sf"/>
</dbReference>
<evidence type="ECO:0000313" key="13">
    <source>
        <dbReference type="EMBL" id="EPQ64725.1"/>
    </source>
</evidence>
<evidence type="ECO:0000256" key="2">
    <source>
        <dbReference type="ARBA" id="ARBA00022670"/>
    </source>
</evidence>
<dbReference type="PRINTS" id="PR00792">
    <property type="entry name" value="PEPSIN"/>
</dbReference>
<dbReference type="FunFam" id="2.40.70.10:FF:000011">
    <property type="entry name" value="Aspartic protease"/>
    <property type="match status" value="1"/>
</dbReference>
<dbReference type="GO" id="GO:0006508">
    <property type="term" value="P:proteolysis"/>
    <property type="evidence" value="ECO:0007669"/>
    <property type="project" value="UniProtKB-KW"/>
</dbReference>
<dbReference type="OrthoDB" id="771136at2759"/>
<dbReference type="Proteomes" id="UP000053110">
    <property type="component" value="Unassembled WGS sequence"/>
</dbReference>
<feature type="active site" evidence="8">
    <location>
        <position position="278"/>
    </location>
</feature>
<dbReference type="GO" id="GO:0004190">
    <property type="term" value="F:aspartic-type endopeptidase activity"/>
    <property type="evidence" value="ECO:0007669"/>
    <property type="project" value="UniProtKB-KW"/>
</dbReference>
<keyword evidence="10" id="KW-0472">Membrane</keyword>
<keyword evidence="10" id="KW-0812">Transmembrane</keyword>
<feature type="active site" evidence="8">
    <location>
        <position position="85"/>
    </location>
</feature>
<dbReference type="EMBL" id="KE375051">
    <property type="protein sequence ID" value="EPQ64725.1"/>
    <property type="molecule type" value="Genomic_DNA"/>
</dbReference>
<comment type="similarity">
    <text evidence="1 9">Belongs to the peptidase A1 family.</text>
</comment>
<feature type="domain" description="Peptidase A1" evidence="12">
    <location>
        <begin position="67"/>
        <end position="395"/>
    </location>
</feature>
<keyword evidence="2 9" id="KW-0645">Protease</keyword>
<evidence type="ECO:0000313" key="14">
    <source>
        <dbReference type="EMBL" id="SUZ10280.1"/>
    </source>
</evidence>
<dbReference type="EMBL" id="UIGY01000078">
    <property type="protein sequence ID" value="SUZ10280.1"/>
    <property type="molecule type" value="Genomic_DNA"/>
</dbReference>
<dbReference type="Pfam" id="PF00026">
    <property type="entry name" value="Asp"/>
    <property type="match status" value="1"/>
</dbReference>
<dbReference type="InterPro" id="IPR001969">
    <property type="entry name" value="Aspartic_peptidase_AS"/>
</dbReference>
<evidence type="ECO:0000256" key="3">
    <source>
        <dbReference type="ARBA" id="ARBA00022729"/>
    </source>
</evidence>
<dbReference type="InterPro" id="IPR001461">
    <property type="entry name" value="Aspartic_peptidase_A1"/>
</dbReference>
<evidence type="ECO:0000259" key="12">
    <source>
        <dbReference type="PROSITE" id="PS51767"/>
    </source>
</evidence>
<reference evidence="15" key="1">
    <citation type="journal article" date="2013" name="Nat. Genet.">
        <title>The wheat powdery mildew genome shows the unique evolution of an obligate biotroph.</title>
        <authorList>
            <person name="Wicker T."/>
            <person name="Oberhaensli S."/>
            <person name="Parlange F."/>
            <person name="Buchmann J.P."/>
            <person name="Shatalina M."/>
            <person name="Roffler S."/>
            <person name="Ben-David R."/>
            <person name="Dolezel J."/>
            <person name="Simkova H."/>
            <person name="Schulze-Lefert P."/>
            <person name="Spanu P.D."/>
            <person name="Bruggmann R."/>
            <person name="Amselem J."/>
            <person name="Quesneville H."/>
            <person name="Ver Loren van Themaat E."/>
            <person name="Paape T."/>
            <person name="Shimizu K.K."/>
            <person name="Keller B."/>
        </authorList>
    </citation>
    <scope>NUCLEOTIDE SEQUENCE [LARGE SCALE GENOMIC DNA]</scope>
    <source>
        <strain evidence="15">96224</strain>
    </source>
</reference>
<evidence type="ECO:0000256" key="1">
    <source>
        <dbReference type="ARBA" id="ARBA00007447"/>
    </source>
</evidence>
<evidence type="ECO:0000256" key="8">
    <source>
        <dbReference type="PIRSR" id="PIRSR601461-1"/>
    </source>
</evidence>
<reference evidence="13" key="2">
    <citation type="submission" date="2013-01" db="EMBL/GenBank/DDBJ databases">
        <title>The wheat powdery mildew genome reveals unique evolution of an obligate biotroph.</title>
        <authorList>
            <person name="Oberhaensli S."/>
            <person name="Wicker T."/>
            <person name="Keller B."/>
        </authorList>
    </citation>
    <scope>NUCLEOTIDE SEQUENCE</scope>
    <source>
        <strain evidence="13">96224</strain>
    </source>
</reference>
<evidence type="ECO:0000256" key="9">
    <source>
        <dbReference type="RuleBase" id="RU000454"/>
    </source>
</evidence>
<evidence type="ECO:0000256" key="5">
    <source>
        <dbReference type="ARBA" id="ARBA00022801"/>
    </source>
</evidence>
<evidence type="ECO:0000256" key="4">
    <source>
        <dbReference type="ARBA" id="ARBA00022750"/>
    </source>
</evidence>
<keyword evidence="5 9" id="KW-0378">Hydrolase</keyword>
<protein>
    <recommendedName>
        <fullName evidence="7">Probable aspartic-type endopeptidase OPSB</fullName>
    </recommendedName>
    <alternativeName>
        <fullName evidence="6">Probable aspartic-type endopeptidase opsB</fullName>
    </alternativeName>
</protein>
<accession>A0A061HHH1</accession>
<reference evidence="14" key="3">
    <citation type="submission" date="2018-07" db="EMBL/GenBank/DDBJ databases">
        <authorList>
            <person name="Quirk P.G."/>
            <person name="Krulwich T.A."/>
        </authorList>
    </citation>
    <scope>NUCLEOTIDE SEQUENCE</scope>
    <source>
        <strain evidence="14">96224</strain>
    </source>
</reference>
<feature type="signal peptide" evidence="11">
    <location>
        <begin position="1"/>
        <end position="18"/>
    </location>
</feature>
<dbReference type="HOGENOM" id="CLU_013253_9_3_1"/>
<dbReference type="PANTHER" id="PTHR47966:SF65">
    <property type="entry name" value="ASPARTIC-TYPE ENDOPEPTIDASE"/>
    <property type="match status" value="1"/>
</dbReference>
<evidence type="ECO:0000313" key="15">
    <source>
        <dbReference type="Proteomes" id="UP000053110"/>
    </source>
</evidence>
<evidence type="ECO:0000256" key="7">
    <source>
        <dbReference type="ARBA" id="ARBA00068059"/>
    </source>
</evidence>